<proteinExistence type="predicted"/>
<sequence>MPLSSHLCSLRHLPVESVSASTVNASHLSGYAYGNAACEILPR</sequence>
<dbReference type="EMBL" id="JAMTCK010000013">
    <property type="protein sequence ID" value="MCP2168401.1"/>
    <property type="molecule type" value="Genomic_DNA"/>
</dbReference>
<keyword evidence="2" id="KW-1185">Reference proteome</keyword>
<dbReference type="AlphaFoldDB" id="A0AAE3GHP7"/>
<reference evidence="1" key="1">
    <citation type="submission" date="2022-06" db="EMBL/GenBank/DDBJ databases">
        <title>Genomic Encyclopedia of Archaeal and Bacterial Type Strains, Phase II (KMG-II): from individual species to whole genera.</title>
        <authorList>
            <person name="Goeker M."/>
        </authorList>
    </citation>
    <scope>NUCLEOTIDE SEQUENCE</scope>
    <source>
        <strain evidence="1">DSM 43935</strain>
    </source>
</reference>
<name>A0AAE3GHP7_9PSEU</name>
<evidence type="ECO:0000313" key="2">
    <source>
        <dbReference type="Proteomes" id="UP001206128"/>
    </source>
</evidence>
<accession>A0AAE3GHP7</accession>
<organism evidence="1 2">
    <name type="scientific">Goodfellowiella coeruleoviolacea</name>
    <dbReference type="NCBI Taxonomy" id="334858"/>
    <lineage>
        <taxon>Bacteria</taxon>
        <taxon>Bacillati</taxon>
        <taxon>Actinomycetota</taxon>
        <taxon>Actinomycetes</taxon>
        <taxon>Pseudonocardiales</taxon>
        <taxon>Pseudonocardiaceae</taxon>
        <taxon>Goodfellowiella</taxon>
    </lineage>
</organism>
<protein>
    <submittedName>
        <fullName evidence="1">Uncharacterized protein</fullName>
    </submittedName>
</protein>
<comment type="caution">
    <text evidence="1">The sequence shown here is derived from an EMBL/GenBank/DDBJ whole genome shotgun (WGS) entry which is preliminary data.</text>
</comment>
<evidence type="ECO:0000313" key="1">
    <source>
        <dbReference type="EMBL" id="MCP2168401.1"/>
    </source>
</evidence>
<gene>
    <name evidence="1" type="ORF">LX83_005279</name>
</gene>
<dbReference type="Proteomes" id="UP001206128">
    <property type="component" value="Unassembled WGS sequence"/>
</dbReference>